<dbReference type="Pfam" id="PF13912">
    <property type="entry name" value="zf-C2H2_6"/>
    <property type="match status" value="2"/>
</dbReference>
<evidence type="ECO:0000259" key="11">
    <source>
        <dbReference type="PROSITE" id="PS50157"/>
    </source>
</evidence>
<dbReference type="HOGENOM" id="CLU_059471_3_0_1"/>
<dbReference type="SMART" id="SM00355">
    <property type="entry name" value="ZnF_C2H2"/>
    <property type="match status" value="2"/>
</dbReference>
<dbReference type="PROSITE" id="PS50157">
    <property type="entry name" value="ZINC_FINGER_C2H2_2"/>
    <property type="match status" value="1"/>
</dbReference>
<dbReference type="InterPro" id="IPR013087">
    <property type="entry name" value="Znf_C2H2_type"/>
</dbReference>
<dbReference type="SUPFAM" id="SSF57667">
    <property type="entry name" value="beta-beta-alpha zinc fingers"/>
    <property type="match status" value="1"/>
</dbReference>
<dbReference type="Gramene" id="OMERI05G16880.1">
    <property type="protein sequence ID" value="OMERI05G16880.1"/>
    <property type="gene ID" value="OMERI05G16880"/>
</dbReference>
<reference evidence="12" key="1">
    <citation type="submission" date="2015-04" db="UniProtKB">
        <authorList>
            <consortium name="EnsemblPlants"/>
        </authorList>
    </citation>
    <scope>IDENTIFICATION</scope>
</reference>
<feature type="region of interest" description="Disordered" evidence="10">
    <location>
        <begin position="65"/>
        <end position="116"/>
    </location>
</feature>
<dbReference type="InterPro" id="IPR036236">
    <property type="entry name" value="Znf_C2H2_sf"/>
</dbReference>
<dbReference type="PROSITE" id="PS00028">
    <property type="entry name" value="ZINC_FINGER_C2H2_1"/>
    <property type="match status" value="2"/>
</dbReference>
<dbReference type="GO" id="GO:0008270">
    <property type="term" value="F:zinc ion binding"/>
    <property type="evidence" value="ECO:0007669"/>
    <property type="project" value="UniProtKB-KW"/>
</dbReference>
<comment type="subcellular location">
    <subcellularLocation>
        <location evidence="1">Nucleus</location>
    </subcellularLocation>
</comment>
<evidence type="ECO:0000256" key="3">
    <source>
        <dbReference type="ARBA" id="ARBA00022737"/>
    </source>
</evidence>
<evidence type="ECO:0000256" key="5">
    <source>
        <dbReference type="ARBA" id="ARBA00022833"/>
    </source>
</evidence>
<protein>
    <recommendedName>
        <fullName evidence="11">C2H2-type domain-containing protein</fullName>
    </recommendedName>
</protein>
<organism evidence="12">
    <name type="scientific">Oryza meridionalis</name>
    <dbReference type="NCBI Taxonomy" id="40149"/>
    <lineage>
        <taxon>Eukaryota</taxon>
        <taxon>Viridiplantae</taxon>
        <taxon>Streptophyta</taxon>
        <taxon>Embryophyta</taxon>
        <taxon>Tracheophyta</taxon>
        <taxon>Spermatophyta</taxon>
        <taxon>Magnoliopsida</taxon>
        <taxon>Liliopsida</taxon>
        <taxon>Poales</taxon>
        <taxon>Poaceae</taxon>
        <taxon>BOP clade</taxon>
        <taxon>Oryzoideae</taxon>
        <taxon>Oryzeae</taxon>
        <taxon>Oryzinae</taxon>
        <taxon>Oryza</taxon>
    </lineage>
</organism>
<evidence type="ECO:0000256" key="6">
    <source>
        <dbReference type="ARBA" id="ARBA00023015"/>
    </source>
</evidence>
<evidence type="ECO:0000256" key="7">
    <source>
        <dbReference type="ARBA" id="ARBA00023163"/>
    </source>
</evidence>
<dbReference type="PANTHER" id="PTHR26374">
    <property type="entry name" value="ZINC FINGER PROTEIN ZAT5"/>
    <property type="match status" value="1"/>
</dbReference>
<dbReference type="AlphaFoldDB" id="A0A0E0DSI4"/>
<feature type="compositionally biased region" description="Basic residues" evidence="10">
    <location>
        <begin position="68"/>
        <end position="79"/>
    </location>
</feature>
<keyword evidence="2" id="KW-0479">Metal-binding</keyword>
<evidence type="ECO:0000256" key="10">
    <source>
        <dbReference type="SAM" id="MobiDB-lite"/>
    </source>
</evidence>
<dbReference type="EnsemblPlants" id="OMERI05G16880.1">
    <property type="protein sequence ID" value="OMERI05G16880.1"/>
    <property type="gene ID" value="OMERI05G16880"/>
</dbReference>
<evidence type="ECO:0000313" key="13">
    <source>
        <dbReference type="Proteomes" id="UP000008021"/>
    </source>
</evidence>
<evidence type="ECO:0000256" key="8">
    <source>
        <dbReference type="ARBA" id="ARBA00023242"/>
    </source>
</evidence>
<keyword evidence="5" id="KW-0862">Zinc</keyword>
<accession>A0A0E0DSI4</accession>
<evidence type="ECO:0000256" key="9">
    <source>
        <dbReference type="PROSITE-ProRule" id="PRU00042"/>
    </source>
</evidence>
<dbReference type="PANTHER" id="PTHR26374:SF342">
    <property type="entry name" value="OS05G0461200 PROTEIN"/>
    <property type="match status" value="1"/>
</dbReference>
<dbReference type="eggNOG" id="KOG1721">
    <property type="taxonomic scope" value="Eukaryota"/>
</dbReference>
<keyword evidence="8" id="KW-0539">Nucleus</keyword>
<keyword evidence="13" id="KW-1185">Reference proteome</keyword>
<feature type="domain" description="C2H2-type" evidence="11">
    <location>
        <begin position="49"/>
        <end position="76"/>
    </location>
</feature>
<name>A0A0E0DSI4_9ORYZ</name>
<evidence type="ECO:0000256" key="4">
    <source>
        <dbReference type="ARBA" id="ARBA00022771"/>
    </source>
</evidence>
<evidence type="ECO:0000256" key="2">
    <source>
        <dbReference type="ARBA" id="ARBA00022723"/>
    </source>
</evidence>
<proteinExistence type="predicted"/>
<keyword evidence="6" id="KW-0805">Transcription regulation</keyword>
<reference evidence="12" key="2">
    <citation type="submission" date="2018-05" db="EMBL/GenBank/DDBJ databases">
        <title>OmerRS3 (Oryza meridionalis Reference Sequence Version 3).</title>
        <authorList>
            <person name="Zhang J."/>
            <person name="Kudrna D."/>
            <person name="Lee S."/>
            <person name="Talag J."/>
            <person name="Welchert J."/>
            <person name="Wing R.A."/>
        </authorList>
    </citation>
    <scope>NUCLEOTIDE SEQUENCE [LARGE SCALE GENOMIC DNA]</scope>
    <source>
        <strain evidence="12">cv. OR44</strain>
    </source>
</reference>
<sequence>MSKRQYGEMDGVVDTARVLMLLSRRRQQQQHGDVGGGMREGHARAARVFECRTCGRRFPTFQALGGHRASHKRRPRHGAARAPRPAGAGAVLRLVGASSSSSSTDEARAGGGGRRTRGAGAAHGCPVCGLEFAVGQALGGHMRRHRAAAGDVVHGGAGAAAPRVKIDDVVVGDECTGVVCLDLNLTPSENCDKCRHAQLGVAVNSVQRTILLDCPL</sequence>
<dbReference type="Gene3D" id="3.30.160.60">
    <property type="entry name" value="Classic Zinc Finger"/>
    <property type="match status" value="1"/>
</dbReference>
<dbReference type="GO" id="GO:0005634">
    <property type="term" value="C:nucleus"/>
    <property type="evidence" value="ECO:0007669"/>
    <property type="project" value="UniProtKB-SubCell"/>
</dbReference>
<evidence type="ECO:0000313" key="12">
    <source>
        <dbReference type="EnsemblPlants" id="OMERI05G16880.1"/>
    </source>
</evidence>
<dbReference type="STRING" id="40149.A0A0E0DSI4"/>
<keyword evidence="7" id="KW-0804">Transcription</keyword>
<keyword evidence="3" id="KW-0677">Repeat</keyword>
<evidence type="ECO:0000256" key="1">
    <source>
        <dbReference type="ARBA" id="ARBA00004123"/>
    </source>
</evidence>
<feature type="compositionally biased region" description="Low complexity" evidence="10">
    <location>
        <begin position="80"/>
        <end position="103"/>
    </location>
</feature>
<keyword evidence="4 9" id="KW-0863">Zinc-finger</keyword>
<dbReference type="Proteomes" id="UP000008021">
    <property type="component" value="Chromosome 5"/>
</dbReference>